<evidence type="ECO:0000259" key="1">
    <source>
        <dbReference type="Pfam" id="PF12937"/>
    </source>
</evidence>
<dbReference type="AlphaFoldDB" id="A0AAD7DY16"/>
<keyword evidence="3" id="KW-1185">Reference proteome</keyword>
<dbReference type="Proteomes" id="UP001221757">
    <property type="component" value="Unassembled WGS sequence"/>
</dbReference>
<sequence>MFSSLNLWLYTPAAEPVSAPHAHPEPVDLPNEIWAQIFEEPSLNKRDLVAVFTTCRHFNHLALPILLFNSGTTLSALAAGNLEITSDTVPVLNMAVRLPSLSRIICTFDILGDSRAPRDLRALKALVARARAPIDLRLNFLGDLLSAYKSDLVPLTPQRSITEPFCDLLSSLPQQPDAPIVFVGTEVFTCRAADVRSWQLDKYMFDDTSTGGFSGFLRTFTGTPARNPLRTKTSIKQHNGLHANVFPFISISSLDIQHLPGPFSTECAAWTLVTLNAGLSYWPNALNLSAPLAGTEWAAILPRLAFPNLPLLRMAPPHPEGSIPAVVLDAFLGRHHALTRMSYYPDARTLPAAPAFPHAALPRIRNITTSARGALHLFCAPEAFPNLFAVRITGAVAPAALALLGRHAGHNKLLLEVSTGSWMETDDPGVLRRVDTVVLFEATDFVGADAVLRWLRLFPALRRVGLQGCLHDDVPEEDRKAFTSRARAALPKHVELISTHGV</sequence>
<dbReference type="EMBL" id="JARKIE010000016">
    <property type="protein sequence ID" value="KAJ7701768.1"/>
    <property type="molecule type" value="Genomic_DNA"/>
</dbReference>
<protein>
    <recommendedName>
        <fullName evidence="1">F-box domain-containing protein</fullName>
    </recommendedName>
</protein>
<accession>A0AAD7DY16</accession>
<proteinExistence type="predicted"/>
<evidence type="ECO:0000313" key="3">
    <source>
        <dbReference type="Proteomes" id="UP001221757"/>
    </source>
</evidence>
<dbReference type="InterPro" id="IPR001810">
    <property type="entry name" value="F-box_dom"/>
</dbReference>
<comment type="caution">
    <text evidence="2">The sequence shown here is derived from an EMBL/GenBank/DDBJ whole genome shotgun (WGS) entry which is preliminary data.</text>
</comment>
<gene>
    <name evidence="2" type="ORF">B0H17DRAFT_1044601</name>
</gene>
<name>A0AAD7DY16_MYCRO</name>
<dbReference type="Pfam" id="PF12937">
    <property type="entry name" value="F-box-like"/>
    <property type="match status" value="1"/>
</dbReference>
<feature type="domain" description="F-box" evidence="1">
    <location>
        <begin position="28"/>
        <end position="63"/>
    </location>
</feature>
<evidence type="ECO:0000313" key="2">
    <source>
        <dbReference type="EMBL" id="KAJ7701768.1"/>
    </source>
</evidence>
<reference evidence="2" key="1">
    <citation type="submission" date="2023-03" db="EMBL/GenBank/DDBJ databases">
        <title>Massive genome expansion in bonnet fungi (Mycena s.s.) driven by repeated elements and novel gene families across ecological guilds.</title>
        <authorList>
            <consortium name="Lawrence Berkeley National Laboratory"/>
            <person name="Harder C.B."/>
            <person name="Miyauchi S."/>
            <person name="Viragh M."/>
            <person name="Kuo A."/>
            <person name="Thoen E."/>
            <person name="Andreopoulos B."/>
            <person name="Lu D."/>
            <person name="Skrede I."/>
            <person name="Drula E."/>
            <person name="Henrissat B."/>
            <person name="Morin E."/>
            <person name="Kohler A."/>
            <person name="Barry K."/>
            <person name="LaButti K."/>
            <person name="Morin E."/>
            <person name="Salamov A."/>
            <person name="Lipzen A."/>
            <person name="Mereny Z."/>
            <person name="Hegedus B."/>
            <person name="Baldrian P."/>
            <person name="Stursova M."/>
            <person name="Weitz H."/>
            <person name="Taylor A."/>
            <person name="Grigoriev I.V."/>
            <person name="Nagy L.G."/>
            <person name="Martin F."/>
            <person name="Kauserud H."/>
        </authorList>
    </citation>
    <scope>NUCLEOTIDE SEQUENCE</scope>
    <source>
        <strain evidence="2">CBHHK067</strain>
    </source>
</reference>
<organism evidence="2 3">
    <name type="scientific">Mycena rosella</name>
    <name type="common">Pink bonnet</name>
    <name type="synonym">Agaricus rosellus</name>
    <dbReference type="NCBI Taxonomy" id="1033263"/>
    <lineage>
        <taxon>Eukaryota</taxon>
        <taxon>Fungi</taxon>
        <taxon>Dikarya</taxon>
        <taxon>Basidiomycota</taxon>
        <taxon>Agaricomycotina</taxon>
        <taxon>Agaricomycetes</taxon>
        <taxon>Agaricomycetidae</taxon>
        <taxon>Agaricales</taxon>
        <taxon>Marasmiineae</taxon>
        <taxon>Mycenaceae</taxon>
        <taxon>Mycena</taxon>
    </lineage>
</organism>